<keyword evidence="3" id="KW-1185">Reference proteome</keyword>
<dbReference type="InterPro" id="IPR048268">
    <property type="entry name" value="Arginosuc_syn_C"/>
</dbReference>
<dbReference type="InterPro" id="IPR024074">
    <property type="entry name" value="AS_cat/multimer_dom_body"/>
</dbReference>
<dbReference type="GO" id="GO:0004055">
    <property type="term" value="F:argininosuccinate synthase activity"/>
    <property type="evidence" value="ECO:0007669"/>
    <property type="project" value="InterPro"/>
</dbReference>
<evidence type="ECO:0000313" key="2">
    <source>
        <dbReference type="EMBL" id="TGJ83122.1"/>
    </source>
</evidence>
<dbReference type="STRING" id="37992.A0A4Z0Z3B9"/>
<dbReference type="AlphaFoldDB" id="A0A4Z0Z3B9"/>
<dbReference type="Pfam" id="PF20979">
    <property type="entry name" value="Arginosuc_syn_C"/>
    <property type="match status" value="1"/>
</dbReference>
<reference evidence="2 3" key="1">
    <citation type="submission" date="2019-03" db="EMBL/GenBank/DDBJ databases">
        <title>Draft genome sequence of Xylaria hypoxylon DSM 108379, a ubiquitous saprotrophic-parasitic fungi on hardwood.</title>
        <authorList>
            <person name="Buettner E."/>
            <person name="Leonhardt S."/>
            <person name="Gebauer A.M."/>
            <person name="Liers C."/>
            <person name="Hofrichter M."/>
            <person name="Kellner H."/>
        </authorList>
    </citation>
    <scope>NUCLEOTIDE SEQUENCE [LARGE SCALE GENOMIC DNA]</scope>
    <source>
        <strain evidence="2 3">DSM 108379</strain>
    </source>
</reference>
<organism evidence="2 3">
    <name type="scientific">Xylaria hypoxylon</name>
    <dbReference type="NCBI Taxonomy" id="37992"/>
    <lineage>
        <taxon>Eukaryota</taxon>
        <taxon>Fungi</taxon>
        <taxon>Dikarya</taxon>
        <taxon>Ascomycota</taxon>
        <taxon>Pezizomycotina</taxon>
        <taxon>Sordariomycetes</taxon>
        <taxon>Xylariomycetidae</taxon>
        <taxon>Xylariales</taxon>
        <taxon>Xylariaceae</taxon>
        <taxon>Xylaria</taxon>
    </lineage>
</organism>
<evidence type="ECO:0000313" key="3">
    <source>
        <dbReference type="Proteomes" id="UP000297716"/>
    </source>
</evidence>
<gene>
    <name evidence="2" type="ORF">E0Z10_g5670</name>
</gene>
<dbReference type="OrthoDB" id="1688907at2759"/>
<feature type="domain" description="Arginosuccinate synthase C-terminal" evidence="1">
    <location>
        <begin position="17"/>
        <end position="91"/>
    </location>
</feature>
<dbReference type="UniPathway" id="UPA00068">
    <property type="reaction ID" value="UER00113"/>
</dbReference>
<name>A0A4Z0Z3B9_9PEZI</name>
<comment type="caution">
    <text evidence="2">The sequence shown here is derived from an EMBL/GenBank/DDBJ whole genome shotgun (WGS) entry which is preliminary data.</text>
</comment>
<dbReference type="EMBL" id="SKBN01000104">
    <property type="protein sequence ID" value="TGJ83122.1"/>
    <property type="molecule type" value="Genomic_DNA"/>
</dbReference>
<evidence type="ECO:0000259" key="1">
    <source>
        <dbReference type="Pfam" id="PF20979"/>
    </source>
</evidence>
<proteinExistence type="predicted"/>
<accession>A0A4Z0Z3B9</accession>
<dbReference type="SUPFAM" id="SSF69864">
    <property type="entry name" value="Argininosuccinate synthetase, C-terminal domain"/>
    <property type="match status" value="1"/>
</dbReference>
<dbReference type="Proteomes" id="UP000297716">
    <property type="component" value="Unassembled WGS sequence"/>
</dbReference>
<dbReference type="Gene3D" id="3.90.1260.10">
    <property type="entry name" value="Argininosuccinate synthetase, chain A, domain 2"/>
    <property type="match status" value="1"/>
</dbReference>
<protein>
    <recommendedName>
        <fullName evidence="1">Arginosuccinate synthase C-terminal domain-containing protein</fullName>
    </recommendedName>
</protein>
<sequence>MALGELIYSKVASLDSSRRRYDTPRLTIAQLAHIDLEGLVLNSKVRTLCDRFAINTGMYFSPEREFLENSIVFSQKNVDGKVDTTAYEDSGYVGQVQRDEQPILGDGGCYGFSRRTVA</sequence>
<dbReference type="GO" id="GO:0006526">
    <property type="term" value="P:L-arginine biosynthetic process"/>
    <property type="evidence" value="ECO:0007669"/>
    <property type="project" value="UniProtKB-UniPathway"/>
</dbReference>